<evidence type="ECO:0000259" key="9">
    <source>
        <dbReference type="PROSITE" id="PS50110"/>
    </source>
</evidence>
<dbReference type="FunFam" id="3.40.50.300:FF:000006">
    <property type="entry name" value="DNA-binding transcriptional regulator NtrC"/>
    <property type="match status" value="1"/>
</dbReference>
<keyword evidence="6" id="KW-0597">Phosphoprotein</keyword>
<evidence type="ECO:0000256" key="3">
    <source>
        <dbReference type="ARBA" id="ARBA00023015"/>
    </source>
</evidence>
<evidence type="ECO:0000256" key="7">
    <source>
        <dbReference type="SAM" id="MobiDB-lite"/>
    </source>
</evidence>
<keyword evidence="3" id="KW-0805">Transcription regulation</keyword>
<dbReference type="Pfam" id="PF02954">
    <property type="entry name" value="HTH_8"/>
    <property type="match status" value="1"/>
</dbReference>
<feature type="domain" description="Sigma-54 factor interaction" evidence="8">
    <location>
        <begin position="149"/>
        <end position="378"/>
    </location>
</feature>
<name>A0AAU7CB56_9BACT</name>
<sequence>MEKSHQGGLRILFADDEAHLRDLMQMELPRLGHEVTVCPDGASALRALEKGSYDAALLDLRMPGMTGIEVLGKIRQLNPDTQVIILTGHATVDTAVQALRLGAFDYLTKPCKWAELEVILSRVSERRDLTNKAAALETRLKSAEGSPTLIGDTPSMLSVRRLIDTIAPTDASVMILGETGTGKELIARSLHDKSKRATHSFIPVNCGALPENLVESELFGHRKGSFTGADTHRKGLFEVANGGTLFLDEVGELDKSVQVKLLRFLESGEIRRVGENDPFRVDVRVLCATNRDLREMIEAEQFREDLFFRVNTFEIHLPPLRERKGDIPALAKHMLMRFGSRRADLDTALTPEAIAALQSHDWPGNIRELANAIERATILSGGGPIYPEHLPTQVPSRRSSSVTVSPPSAVAGPHFQIPEGSPTLRDIEMKYIQVILEKHNGNKPAASKELGISLKTLYNKINQLQQT</sequence>
<dbReference type="Gene3D" id="1.10.8.60">
    <property type="match status" value="1"/>
</dbReference>
<dbReference type="SUPFAM" id="SSF46689">
    <property type="entry name" value="Homeodomain-like"/>
    <property type="match status" value="1"/>
</dbReference>
<dbReference type="PANTHER" id="PTHR32071">
    <property type="entry name" value="TRANSCRIPTIONAL REGULATORY PROTEIN"/>
    <property type="match status" value="1"/>
</dbReference>
<dbReference type="SUPFAM" id="SSF52172">
    <property type="entry name" value="CheY-like"/>
    <property type="match status" value="1"/>
</dbReference>
<feature type="domain" description="Response regulatory" evidence="9">
    <location>
        <begin position="10"/>
        <end position="124"/>
    </location>
</feature>
<dbReference type="SUPFAM" id="SSF52540">
    <property type="entry name" value="P-loop containing nucleoside triphosphate hydrolases"/>
    <property type="match status" value="1"/>
</dbReference>
<accession>A0AAU7CB56</accession>
<evidence type="ECO:0000313" key="10">
    <source>
        <dbReference type="EMBL" id="XBH02466.1"/>
    </source>
</evidence>
<feature type="modified residue" description="4-aspartylphosphate" evidence="6">
    <location>
        <position position="59"/>
    </location>
</feature>
<dbReference type="PROSITE" id="PS50110">
    <property type="entry name" value="RESPONSE_REGULATORY"/>
    <property type="match status" value="1"/>
</dbReference>
<dbReference type="PROSITE" id="PS00675">
    <property type="entry name" value="SIGMA54_INTERACT_1"/>
    <property type="match status" value="1"/>
</dbReference>
<dbReference type="EMBL" id="CP155447">
    <property type="protein sequence ID" value="XBH02466.1"/>
    <property type="molecule type" value="Genomic_DNA"/>
</dbReference>
<dbReference type="Pfam" id="PF00072">
    <property type="entry name" value="Response_reg"/>
    <property type="match status" value="1"/>
</dbReference>
<dbReference type="PANTHER" id="PTHR32071:SF100">
    <property type="entry name" value="RESPONSE REGULATOR PROTEIN PILR"/>
    <property type="match status" value="1"/>
</dbReference>
<keyword evidence="1" id="KW-0547">Nucleotide-binding</keyword>
<dbReference type="Pfam" id="PF25601">
    <property type="entry name" value="AAA_lid_14"/>
    <property type="match status" value="1"/>
</dbReference>
<dbReference type="GO" id="GO:0005524">
    <property type="term" value="F:ATP binding"/>
    <property type="evidence" value="ECO:0007669"/>
    <property type="project" value="UniProtKB-KW"/>
</dbReference>
<evidence type="ECO:0000256" key="5">
    <source>
        <dbReference type="ARBA" id="ARBA00023163"/>
    </source>
</evidence>
<evidence type="ECO:0000256" key="2">
    <source>
        <dbReference type="ARBA" id="ARBA00022840"/>
    </source>
</evidence>
<dbReference type="Pfam" id="PF00158">
    <property type="entry name" value="Sigma54_activat"/>
    <property type="match status" value="1"/>
</dbReference>
<dbReference type="PROSITE" id="PS00676">
    <property type="entry name" value="SIGMA54_INTERACT_2"/>
    <property type="match status" value="1"/>
</dbReference>
<evidence type="ECO:0000259" key="8">
    <source>
        <dbReference type="PROSITE" id="PS50045"/>
    </source>
</evidence>
<protein>
    <submittedName>
        <fullName evidence="10">Sigma-54 dependent transcriptional regulator</fullName>
    </submittedName>
</protein>
<gene>
    <name evidence="10" type="ORF">V5E97_29645</name>
</gene>
<proteinExistence type="predicted"/>
<dbReference type="GO" id="GO:0000160">
    <property type="term" value="P:phosphorelay signal transduction system"/>
    <property type="evidence" value="ECO:0007669"/>
    <property type="project" value="InterPro"/>
</dbReference>
<evidence type="ECO:0000256" key="6">
    <source>
        <dbReference type="PROSITE-ProRule" id="PRU00169"/>
    </source>
</evidence>
<dbReference type="AlphaFoldDB" id="A0AAU7CB56"/>
<dbReference type="InterPro" id="IPR002197">
    <property type="entry name" value="HTH_Fis"/>
</dbReference>
<evidence type="ECO:0000256" key="1">
    <source>
        <dbReference type="ARBA" id="ARBA00022741"/>
    </source>
</evidence>
<feature type="compositionally biased region" description="Low complexity" evidence="7">
    <location>
        <begin position="393"/>
        <end position="411"/>
    </location>
</feature>
<dbReference type="InterPro" id="IPR003593">
    <property type="entry name" value="AAA+_ATPase"/>
</dbReference>
<dbReference type="InterPro" id="IPR025943">
    <property type="entry name" value="Sigma_54_int_dom_ATP-bd_2"/>
</dbReference>
<dbReference type="InterPro" id="IPR011006">
    <property type="entry name" value="CheY-like_superfamily"/>
</dbReference>
<dbReference type="PROSITE" id="PS50045">
    <property type="entry name" value="SIGMA54_INTERACT_4"/>
    <property type="match status" value="1"/>
</dbReference>
<dbReference type="InterPro" id="IPR001789">
    <property type="entry name" value="Sig_transdc_resp-reg_receiver"/>
</dbReference>
<dbReference type="Gene3D" id="3.40.50.2300">
    <property type="match status" value="1"/>
</dbReference>
<keyword evidence="2" id="KW-0067">ATP-binding</keyword>
<dbReference type="InterPro" id="IPR058031">
    <property type="entry name" value="AAA_lid_NorR"/>
</dbReference>
<dbReference type="GO" id="GO:0043565">
    <property type="term" value="F:sequence-specific DNA binding"/>
    <property type="evidence" value="ECO:0007669"/>
    <property type="project" value="InterPro"/>
</dbReference>
<dbReference type="SMART" id="SM00382">
    <property type="entry name" value="AAA"/>
    <property type="match status" value="1"/>
</dbReference>
<dbReference type="InterPro" id="IPR025662">
    <property type="entry name" value="Sigma_54_int_dom_ATP-bd_1"/>
</dbReference>
<feature type="region of interest" description="Disordered" evidence="7">
    <location>
        <begin position="393"/>
        <end position="413"/>
    </location>
</feature>
<dbReference type="Gene3D" id="3.40.50.300">
    <property type="entry name" value="P-loop containing nucleotide triphosphate hydrolases"/>
    <property type="match status" value="1"/>
</dbReference>
<keyword evidence="5" id="KW-0804">Transcription</keyword>
<dbReference type="InterPro" id="IPR002078">
    <property type="entry name" value="Sigma_54_int"/>
</dbReference>
<dbReference type="SMART" id="SM00448">
    <property type="entry name" value="REC"/>
    <property type="match status" value="1"/>
</dbReference>
<dbReference type="CDD" id="cd00009">
    <property type="entry name" value="AAA"/>
    <property type="match status" value="1"/>
</dbReference>
<reference evidence="10" key="1">
    <citation type="submission" date="2024-05" db="EMBL/GenBank/DDBJ databases">
        <title>Planctomycetes of the genus Singulisphaera possess chitinolytic capabilities.</title>
        <authorList>
            <person name="Ivanova A."/>
        </authorList>
    </citation>
    <scope>NUCLEOTIDE SEQUENCE</scope>
    <source>
        <strain evidence="10">Ch08T</strain>
    </source>
</reference>
<organism evidence="10">
    <name type="scientific">Singulisphaera sp. Ch08</name>
    <dbReference type="NCBI Taxonomy" id="3120278"/>
    <lineage>
        <taxon>Bacteria</taxon>
        <taxon>Pseudomonadati</taxon>
        <taxon>Planctomycetota</taxon>
        <taxon>Planctomycetia</taxon>
        <taxon>Isosphaerales</taxon>
        <taxon>Isosphaeraceae</taxon>
        <taxon>Singulisphaera</taxon>
    </lineage>
</organism>
<dbReference type="RefSeq" id="WP_406695208.1">
    <property type="nucleotide sequence ID" value="NZ_CP155447.1"/>
</dbReference>
<evidence type="ECO:0000256" key="4">
    <source>
        <dbReference type="ARBA" id="ARBA00023125"/>
    </source>
</evidence>
<dbReference type="GO" id="GO:0006355">
    <property type="term" value="P:regulation of DNA-templated transcription"/>
    <property type="evidence" value="ECO:0007669"/>
    <property type="project" value="InterPro"/>
</dbReference>
<dbReference type="PROSITE" id="PS00688">
    <property type="entry name" value="SIGMA54_INTERACT_3"/>
    <property type="match status" value="1"/>
</dbReference>
<dbReference type="Gene3D" id="1.10.10.60">
    <property type="entry name" value="Homeodomain-like"/>
    <property type="match status" value="1"/>
</dbReference>
<dbReference type="InterPro" id="IPR027417">
    <property type="entry name" value="P-loop_NTPase"/>
</dbReference>
<keyword evidence="4" id="KW-0238">DNA-binding</keyword>
<dbReference type="CDD" id="cd00156">
    <property type="entry name" value="REC"/>
    <property type="match status" value="1"/>
</dbReference>
<dbReference type="InterPro" id="IPR025944">
    <property type="entry name" value="Sigma_54_int_dom_CS"/>
</dbReference>
<dbReference type="InterPro" id="IPR009057">
    <property type="entry name" value="Homeodomain-like_sf"/>
</dbReference>